<sequence>MSNPVFLKPPDGTEWKVHWIKKNDEFWLEKGWKEFTENYSLYHGVLVMFKYEGTSHFDVNILDNSSLEIEYPSYHTCKEEQNLDDSVHESVRILNDWENHKASERSPIPLASAQSSKKRKGEEATPTSLSMNWPREPRAQVLAKKFVSESDNPFFTKTMKPIDVVESRLSVPNMDGYIEKKNMNVTLEHGERSWKVKLLGSNNSACRRRFSAGWCLFASESELHPGDVCIFELINTEDIVFKVHVFKG</sequence>
<reference evidence="9" key="1">
    <citation type="journal article" date="2020" name="Nat. Commun.">
        <title>Genome sequence of the cluster root forming white lupin.</title>
        <authorList>
            <person name="Hufnagel B."/>
            <person name="Marques A."/>
            <person name="Soriano A."/>
            <person name="Marques L."/>
            <person name="Divol F."/>
            <person name="Doumas P."/>
            <person name="Sallet E."/>
            <person name="Mancinotti D."/>
            <person name="Carrere S."/>
            <person name="Marande W."/>
            <person name="Arribat S."/>
            <person name="Keller J."/>
            <person name="Huneau C."/>
            <person name="Blein T."/>
            <person name="Aime D."/>
            <person name="Laguerre M."/>
            <person name="Taylor J."/>
            <person name="Schubert V."/>
            <person name="Nelson M."/>
            <person name="Geu-Flores F."/>
            <person name="Crespi M."/>
            <person name="Gallardo-Guerrero K."/>
            <person name="Delaux P.-M."/>
            <person name="Salse J."/>
            <person name="Berges H."/>
            <person name="Guyot R."/>
            <person name="Gouzy J."/>
            <person name="Peret B."/>
        </authorList>
    </citation>
    <scope>NUCLEOTIDE SEQUENCE [LARGE SCALE GENOMIC DNA]</scope>
    <source>
        <strain evidence="9">cv. Amiga</strain>
    </source>
</reference>
<feature type="domain" description="TF-B3" evidence="7">
    <location>
        <begin position="154"/>
        <end position="248"/>
    </location>
</feature>
<evidence type="ECO:0000256" key="6">
    <source>
        <dbReference type="SAM" id="MobiDB-lite"/>
    </source>
</evidence>
<dbReference type="PANTHER" id="PTHR31920:SF117">
    <property type="entry name" value="TRANSCRIPTIONAL FACTOR FAMILY PROTEIN, PUTATIVE-RELATED"/>
    <property type="match status" value="1"/>
</dbReference>
<evidence type="ECO:0000256" key="3">
    <source>
        <dbReference type="ARBA" id="ARBA00023125"/>
    </source>
</evidence>
<organism evidence="8 9">
    <name type="scientific">Lupinus albus</name>
    <name type="common">White lupine</name>
    <name type="synonym">Lupinus termis</name>
    <dbReference type="NCBI Taxonomy" id="3870"/>
    <lineage>
        <taxon>Eukaryota</taxon>
        <taxon>Viridiplantae</taxon>
        <taxon>Streptophyta</taxon>
        <taxon>Embryophyta</taxon>
        <taxon>Tracheophyta</taxon>
        <taxon>Spermatophyta</taxon>
        <taxon>Magnoliopsida</taxon>
        <taxon>eudicotyledons</taxon>
        <taxon>Gunneridae</taxon>
        <taxon>Pentapetalae</taxon>
        <taxon>rosids</taxon>
        <taxon>fabids</taxon>
        <taxon>Fabales</taxon>
        <taxon>Fabaceae</taxon>
        <taxon>Papilionoideae</taxon>
        <taxon>50 kb inversion clade</taxon>
        <taxon>genistoids sensu lato</taxon>
        <taxon>core genistoids</taxon>
        <taxon>Genisteae</taxon>
        <taxon>Lupinus</taxon>
    </lineage>
</organism>
<keyword evidence="3" id="KW-0238">DNA-binding</keyword>
<dbReference type="GO" id="GO:0003677">
    <property type="term" value="F:DNA binding"/>
    <property type="evidence" value="ECO:0007669"/>
    <property type="project" value="UniProtKB-KW"/>
</dbReference>
<keyword evidence="4" id="KW-0804">Transcription</keyword>
<dbReference type="Pfam" id="PF02362">
    <property type="entry name" value="B3"/>
    <property type="match status" value="2"/>
</dbReference>
<dbReference type="CDD" id="cd10017">
    <property type="entry name" value="B3_DNA"/>
    <property type="match status" value="2"/>
</dbReference>
<dbReference type="EMBL" id="WOCE01000006">
    <property type="protein sequence ID" value="KAE9611543.1"/>
    <property type="molecule type" value="Genomic_DNA"/>
</dbReference>
<feature type="region of interest" description="Disordered" evidence="6">
    <location>
        <begin position="104"/>
        <end position="132"/>
    </location>
</feature>
<feature type="domain" description="TF-B3" evidence="7">
    <location>
        <begin position="1"/>
        <end position="65"/>
    </location>
</feature>
<dbReference type="Gene3D" id="2.40.330.10">
    <property type="entry name" value="DNA-binding pseudobarrel domain"/>
    <property type="match status" value="2"/>
</dbReference>
<dbReference type="GO" id="GO:0005634">
    <property type="term" value="C:nucleus"/>
    <property type="evidence" value="ECO:0007669"/>
    <property type="project" value="UniProtKB-SubCell"/>
</dbReference>
<comment type="caution">
    <text evidence="8">The sequence shown here is derived from an EMBL/GenBank/DDBJ whole genome shotgun (WGS) entry which is preliminary data.</text>
</comment>
<proteinExistence type="predicted"/>
<keyword evidence="2" id="KW-0805">Transcription regulation</keyword>
<evidence type="ECO:0000256" key="2">
    <source>
        <dbReference type="ARBA" id="ARBA00023015"/>
    </source>
</evidence>
<evidence type="ECO:0000313" key="9">
    <source>
        <dbReference type="Proteomes" id="UP000447434"/>
    </source>
</evidence>
<keyword evidence="5" id="KW-0539">Nucleus</keyword>
<dbReference type="PANTHER" id="PTHR31920">
    <property type="entry name" value="B3 DOMAIN-CONTAINING"/>
    <property type="match status" value="1"/>
</dbReference>
<evidence type="ECO:0000256" key="4">
    <source>
        <dbReference type="ARBA" id="ARBA00023163"/>
    </source>
</evidence>
<dbReference type="SMART" id="SM01019">
    <property type="entry name" value="B3"/>
    <property type="match status" value="1"/>
</dbReference>
<dbReference type="Proteomes" id="UP000447434">
    <property type="component" value="Chromosome 6"/>
</dbReference>
<evidence type="ECO:0000256" key="5">
    <source>
        <dbReference type="ARBA" id="ARBA00023242"/>
    </source>
</evidence>
<dbReference type="InterPro" id="IPR003340">
    <property type="entry name" value="B3_DNA-bd"/>
</dbReference>
<dbReference type="PROSITE" id="PS50863">
    <property type="entry name" value="B3"/>
    <property type="match status" value="2"/>
</dbReference>
<name>A0A6A4QD59_LUPAL</name>
<keyword evidence="9" id="KW-1185">Reference proteome</keyword>
<evidence type="ECO:0000313" key="8">
    <source>
        <dbReference type="EMBL" id="KAE9611543.1"/>
    </source>
</evidence>
<comment type="subcellular location">
    <subcellularLocation>
        <location evidence="1">Nucleus</location>
    </subcellularLocation>
</comment>
<accession>A0A6A4QD59</accession>
<protein>
    <submittedName>
        <fullName evidence="8">Putative transcription factor B3-Domain family</fullName>
    </submittedName>
</protein>
<dbReference type="AlphaFoldDB" id="A0A6A4QD59"/>
<evidence type="ECO:0000256" key="1">
    <source>
        <dbReference type="ARBA" id="ARBA00004123"/>
    </source>
</evidence>
<dbReference type="InterPro" id="IPR050655">
    <property type="entry name" value="Plant_B3_domain"/>
</dbReference>
<dbReference type="InterPro" id="IPR015300">
    <property type="entry name" value="DNA-bd_pseudobarrel_sf"/>
</dbReference>
<gene>
    <name evidence="8" type="ORF">Lalb_Chr06g0163601</name>
</gene>
<dbReference type="OrthoDB" id="1688597at2759"/>
<dbReference type="SUPFAM" id="SSF101936">
    <property type="entry name" value="DNA-binding pseudobarrel domain"/>
    <property type="match status" value="2"/>
</dbReference>
<evidence type="ECO:0000259" key="7">
    <source>
        <dbReference type="PROSITE" id="PS50863"/>
    </source>
</evidence>